<sequence>MLTNTFIVLALSVAGIVSAHGKVSVVTGNAGGNGTALGIKGASVARFGKNSITESDTTVFGGNAKKPLTDGLGKTTADGSLSTDMLSEAMALSGSILPQVSMSNGSLTGTWQTVTSDGTANNADGELFAVLDTTGTGAYSEGTQLVANTAMVGNGNGNVVQRALTMTGIKKRATNVGADAKFVVEVPAGTNCTGTDATTGLTGICYMKIVNNNNAGPFGGNVAFQMAVASNMTASNMTAMAKQGQRFRA</sequence>
<organism evidence="2 3">
    <name type="scientific">Calycina marina</name>
    <dbReference type="NCBI Taxonomy" id="1763456"/>
    <lineage>
        <taxon>Eukaryota</taxon>
        <taxon>Fungi</taxon>
        <taxon>Dikarya</taxon>
        <taxon>Ascomycota</taxon>
        <taxon>Pezizomycotina</taxon>
        <taxon>Leotiomycetes</taxon>
        <taxon>Helotiales</taxon>
        <taxon>Pezizellaceae</taxon>
        <taxon>Calycina</taxon>
    </lineage>
</organism>
<proteinExistence type="predicted"/>
<evidence type="ECO:0000256" key="1">
    <source>
        <dbReference type="SAM" id="SignalP"/>
    </source>
</evidence>
<keyword evidence="3" id="KW-1185">Reference proteome</keyword>
<dbReference type="PANTHER" id="PTHR34618:SF4">
    <property type="entry name" value="CAS1"/>
    <property type="match status" value="1"/>
</dbReference>
<evidence type="ECO:0000313" key="3">
    <source>
        <dbReference type="Proteomes" id="UP000887226"/>
    </source>
</evidence>
<reference evidence="2" key="1">
    <citation type="journal article" date="2021" name="IMA Fungus">
        <title>Genomic characterization of three marine fungi, including Emericellopsis atlantica sp. nov. with signatures of a generalist lifestyle and marine biomass degradation.</title>
        <authorList>
            <person name="Hagestad O.C."/>
            <person name="Hou L."/>
            <person name="Andersen J.H."/>
            <person name="Hansen E.H."/>
            <person name="Altermark B."/>
            <person name="Li C."/>
            <person name="Kuhnert E."/>
            <person name="Cox R.J."/>
            <person name="Crous P.W."/>
            <person name="Spatafora J.W."/>
            <person name="Lail K."/>
            <person name="Amirebrahimi M."/>
            <person name="Lipzen A."/>
            <person name="Pangilinan J."/>
            <person name="Andreopoulos W."/>
            <person name="Hayes R.D."/>
            <person name="Ng V."/>
            <person name="Grigoriev I.V."/>
            <person name="Jackson S.A."/>
            <person name="Sutton T.D.S."/>
            <person name="Dobson A.D.W."/>
            <person name="Rama T."/>
        </authorList>
    </citation>
    <scope>NUCLEOTIDE SEQUENCE</scope>
    <source>
        <strain evidence="2">TRa3180A</strain>
    </source>
</reference>
<dbReference type="PANTHER" id="PTHR34618">
    <property type="entry name" value="SURFACE PROTEIN MAS1, PUTATIVE-RELATED"/>
    <property type="match status" value="1"/>
</dbReference>
<dbReference type="InterPro" id="IPR021476">
    <property type="entry name" value="Egh16-like"/>
</dbReference>
<dbReference type="AlphaFoldDB" id="A0A9P7Z432"/>
<evidence type="ECO:0008006" key="4">
    <source>
        <dbReference type="Google" id="ProtNLM"/>
    </source>
</evidence>
<dbReference type="Pfam" id="PF11327">
    <property type="entry name" value="Egh16-like"/>
    <property type="match status" value="1"/>
</dbReference>
<protein>
    <recommendedName>
        <fullName evidence="4">GEgh 16 protein</fullName>
    </recommendedName>
</protein>
<dbReference type="Proteomes" id="UP000887226">
    <property type="component" value="Unassembled WGS sequence"/>
</dbReference>
<feature type="signal peptide" evidence="1">
    <location>
        <begin position="1"/>
        <end position="21"/>
    </location>
</feature>
<evidence type="ECO:0000313" key="2">
    <source>
        <dbReference type="EMBL" id="KAG9244518.1"/>
    </source>
</evidence>
<comment type="caution">
    <text evidence="2">The sequence shown here is derived from an EMBL/GenBank/DDBJ whole genome shotgun (WGS) entry which is preliminary data.</text>
</comment>
<keyword evidence="1" id="KW-0732">Signal</keyword>
<feature type="chain" id="PRO_5040340711" description="GEgh 16 protein" evidence="1">
    <location>
        <begin position="22"/>
        <end position="249"/>
    </location>
</feature>
<accession>A0A9P7Z432</accession>
<gene>
    <name evidence="2" type="ORF">BJ878DRAFT_505866</name>
</gene>
<dbReference type="OrthoDB" id="5418436at2759"/>
<dbReference type="EMBL" id="MU253900">
    <property type="protein sequence ID" value="KAG9244518.1"/>
    <property type="molecule type" value="Genomic_DNA"/>
</dbReference>
<name>A0A9P7Z432_9HELO</name>